<feature type="domain" description="Zinc finger CGNR" evidence="2">
    <location>
        <begin position="129"/>
        <end position="175"/>
    </location>
</feature>
<feature type="region of interest" description="Disordered" evidence="1">
    <location>
        <begin position="173"/>
        <end position="211"/>
    </location>
</feature>
<gene>
    <name evidence="3" type="ORF">HDG69_003257</name>
</gene>
<sequence>MHLNPYGEYAVLLAASLADDWPADRDGIEARAREFGMTMAFPVAPDDHARTRRVVDDWLAVVDADDPGERARLLNAQMAAAAAYPRLTDHDGEGWHLHYRDDDQSLPHVLHAVISVGTALHLTTRGMHRLRRCEAGTEPGDPCTAVVVDVTRNGRRRYCSVRCANRAAVRRHRTRARAGNRASVDLPRGDQLTESPAMTVRSRQPPTTVAP</sequence>
<dbReference type="Pfam" id="PF11706">
    <property type="entry name" value="zf-CGNR"/>
    <property type="match status" value="1"/>
</dbReference>
<keyword evidence="4" id="KW-1185">Reference proteome</keyword>
<evidence type="ECO:0000313" key="4">
    <source>
        <dbReference type="Proteomes" id="UP000757540"/>
    </source>
</evidence>
<dbReference type="Proteomes" id="UP000757540">
    <property type="component" value="Unassembled WGS sequence"/>
</dbReference>
<proteinExistence type="predicted"/>
<dbReference type="PANTHER" id="PTHR35525">
    <property type="entry name" value="BLL6575 PROTEIN"/>
    <property type="match status" value="1"/>
</dbReference>
<reference evidence="3 4" key="1">
    <citation type="submission" date="2020-05" db="EMBL/GenBank/DDBJ databases">
        <title>Genomic Encyclopedia of Type Strains, Phase III (KMG-III): the genomes of soil and plant-associated and newly described type strains.</title>
        <authorList>
            <person name="Whitman W."/>
        </authorList>
    </citation>
    <scope>NUCLEOTIDE SEQUENCE [LARGE SCALE GENOMIC DNA]</scope>
    <source>
        <strain evidence="3 4">KCTC 19046</strain>
    </source>
</reference>
<accession>A0ABX2A723</accession>
<evidence type="ECO:0000259" key="2">
    <source>
        <dbReference type="Pfam" id="PF11706"/>
    </source>
</evidence>
<dbReference type="PANTHER" id="PTHR35525:SF3">
    <property type="entry name" value="BLL6575 PROTEIN"/>
    <property type="match status" value="1"/>
</dbReference>
<dbReference type="InterPro" id="IPR023286">
    <property type="entry name" value="ABATE_dom_sf"/>
</dbReference>
<dbReference type="EMBL" id="JABEZU010000004">
    <property type="protein sequence ID" value="NOV98662.1"/>
    <property type="molecule type" value="Genomic_DNA"/>
</dbReference>
<organism evidence="3 4">
    <name type="scientific">Isoptericola halotolerans</name>
    <dbReference type="NCBI Taxonomy" id="300560"/>
    <lineage>
        <taxon>Bacteria</taxon>
        <taxon>Bacillati</taxon>
        <taxon>Actinomycetota</taxon>
        <taxon>Actinomycetes</taxon>
        <taxon>Micrococcales</taxon>
        <taxon>Promicromonosporaceae</taxon>
        <taxon>Isoptericola</taxon>
    </lineage>
</organism>
<dbReference type="Gene3D" id="1.10.3300.10">
    <property type="entry name" value="Jann2411-like domain"/>
    <property type="match status" value="1"/>
</dbReference>
<protein>
    <submittedName>
        <fullName evidence="3">RNA-binding Zn ribbon-like protein</fullName>
    </submittedName>
</protein>
<name>A0ABX2A723_9MICO</name>
<feature type="compositionally biased region" description="Polar residues" evidence="1">
    <location>
        <begin position="192"/>
        <end position="211"/>
    </location>
</feature>
<dbReference type="InterPro" id="IPR021005">
    <property type="entry name" value="Znf_CGNR"/>
</dbReference>
<dbReference type="InterPro" id="IPR010852">
    <property type="entry name" value="ABATE"/>
</dbReference>
<dbReference type="SUPFAM" id="SSF160904">
    <property type="entry name" value="Jann2411-like"/>
    <property type="match status" value="1"/>
</dbReference>
<comment type="caution">
    <text evidence="3">The sequence shown here is derived from an EMBL/GenBank/DDBJ whole genome shotgun (WGS) entry which is preliminary data.</text>
</comment>
<evidence type="ECO:0000313" key="3">
    <source>
        <dbReference type="EMBL" id="NOV98662.1"/>
    </source>
</evidence>
<evidence type="ECO:0000256" key="1">
    <source>
        <dbReference type="SAM" id="MobiDB-lite"/>
    </source>
</evidence>